<feature type="region of interest" description="Disordered" evidence="1">
    <location>
        <begin position="153"/>
        <end position="202"/>
    </location>
</feature>
<comment type="caution">
    <text evidence="2">The sequence shown here is derived from an EMBL/GenBank/DDBJ whole genome shotgun (WGS) entry which is preliminary data.</text>
</comment>
<feature type="compositionally biased region" description="Basic residues" evidence="1">
    <location>
        <begin position="180"/>
        <end position="191"/>
    </location>
</feature>
<evidence type="ECO:0000256" key="1">
    <source>
        <dbReference type="SAM" id="MobiDB-lite"/>
    </source>
</evidence>
<proteinExistence type="predicted"/>
<evidence type="ECO:0000313" key="2">
    <source>
        <dbReference type="EMBL" id="KAK1784404.1"/>
    </source>
</evidence>
<accession>A0AAD8YR95</accession>
<organism evidence="2 3">
    <name type="scientific">Electrophorus voltai</name>
    <dbReference type="NCBI Taxonomy" id="2609070"/>
    <lineage>
        <taxon>Eukaryota</taxon>
        <taxon>Metazoa</taxon>
        <taxon>Chordata</taxon>
        <taxon>Craniata</taxon>
        <taxon>Vertebrata</taxon>
        <taxon>Euteleostomi</taxon>
        <taxon>Actinopterygii</taxon>
        <taxon>Neopterygii</taxon>
        <taxon>Teleostei</taxon>
        <taxon>Ostariophysi</taxon>
        <taxon>Gymnotiformes</taxon>
        <taxon>Gymnotoidei</taxon>
        <taxon>Gymnotidae</taxon>
        <taxon>Electrophorus</taxon>
    </lineage>
</organism>
<gene>
    <name evidence="2" type="ORF">P4O66_013944</name>
</gene>
<keyword evidence="3" id="KW-1185">Reference proteome</keyword>
<protein>
    <submittedName>
        <fullName evidence="2">Uncharacterized protein</fullName>
    </submittedName>
</protein>
<reference evidence="2" key="1">
    <citation type="submission" date="2023-03" db="EMBL/GenBank/DDBJ databases">
        <title>Electrophorus voltai genome.</title>
        <authorList>
            <person name="Bian C."/>
        </authorList>
    </citation>
    <scope>NUCLEOTIDE SEQUENCE</scope>
    <source>
        <strain evidence="2">CB-2022</strain>
        <tissue evidence="2">Muscle</tissue>
    </source>
</reference>
<sequence length="233" mass="26189">MPGKKSKRRKRGRVPLEDFRGVPIAVQVQTHTDFRDWYTEVQYLSRTPQGATTPRDLVILASRHTPTTGEEATGRLGGPPPSMVQGQILESHSLQPDYEDQHSEVDSAGSYDLNRDCYKGYVDYGNRGECSDSLRSKLESDYVEDPPMEVEEVLYGDPPTDNDVQSAVSKNDKPPTPKIPPRRYRLGARKSSHGDLVRGGKLPSLGHTAPELLCLYRSLVEARRERDQCQPQR</sequence>
<dbReference type="AlphaFoldDB" id="A0AAD8YR95"/>
<dbReference type="EMBL" id="JAROKS010000204">
    <property type="protein sequence ID" value="KAK1784404.1"/>
    <property type="molecule type" value="Genomic_DNA"/>
</dbReference>
<dbReference type="Proteomes" id="UP001239994">
    <property type="component" value="Unassembled WGS sequence"/>
</dbReference>
<evidence type="ECO:0000313" key="3">
    <source>
        <dbReference type="Proteomes" id="UP001239994"/>
    </source>
</evidence>
<name>A0AAD8YR95_9TELE</name>
<feature type="region of interest" description="Disordered" evidence="1">
    <location>
        <begin position="65"/>
        <end position="86"/>
    </location>
</feature>